<sequence>MKVTNVVILFKSRIGFYDYHAIEKNDVRSVRIAFFKEITANKSVKSHIYSLKR</sequence>
<organism evidence="1 2">
    <name type="scientific">Aquipluma nitroreducens</name>
    <dbReference type="NCBI Taxonomy" id="2010828"/>
    <lineage>
        <taxon>Bacteria</taxon>
        <taxon>Pseudomonadati</taxon>
        <taxon>Bacteroidota</taxon>
        <taxon>Bacteroidia</taxon>
        <taxon>Marinilabiliales</taxon>
        <taxon>Prolixibacteraceae</taxon>
        <taxon>Aquipluma</taxon>
    </lineage>
</organism>
<evidence type="ECO:0000313" key="1">
    <source>
        <dbReference type="EMBL" id="BBE20763.1"/>
    </source>
</evidence>
<reference evidence="1" key="1">
    <citation type="journal article" date="2020" name="Int. J. Syst. Evol. Microbiol.">
        <title>Aquipluma nitroreducens gen. nov. sp. nov., a novel facultatively anaerobic bacterium isolated from a freshwater lake.</title>
        <authorList>
            <person name="Watanabe M."/>
            <person name="Kojima H."/>
            <person name="Fukui M."/>
        </authorList>
    </citation>
    <scope>NUCLEOTIDE SEQUENCE</scope>
    <source>
        <strain evidence="1">MeG22</strain>
    </source>
</reference>
<dbReference type="Proteomes" id="UP001193389">
    <property type="component" value="Chromosome"/>
</dbReference>
<gene>
    <name evidence="1" type="ORF">AQPE_4957</name>
</gene>
<proteinExistence type="predicted"/>
<name>A0A5K7SGW0_9BACT</name>
<evidence type="ECO:0000313" key="2">
    <source>
        <dbReference type="Proteomes" id="UP001193389"/>
    </source>
</evidence>
<dbReference type="AlphaFoldDB" id="A0A5K7SGW0"/>
<dbReference type="EMBL" id="AP018694">
    <property type="protein sequence ID" value="BBE20763.1"/>
    <property type="molecule type" value="Genomic_DNA"/>
</dbReference>
<accession>A0A5K7SGW0</accession>
<keyword evidence="2" id="KW-1185">Reference proteome</keyword>
<protein>
    <submittedName>
        <fullName evidence="1">Uncharacterized protein</fullName>
    </submittedName>
</protein>
<dbReference type="KEGG" id="anf:AQPE_4957"/>